<dbReference type="GO" id="GO:0016491">
    <property type="term" value="F:oxidoreductase activity"/>
    <property type="evidence" value="ECO:0007669"/>
    <property type="project" value="UniProtKB-KW"/>
</dbReference>
<dbReference type="PANTHER" id="PTHR44013">
    <property type="entry name" value="ZINC-TYPE ALCOHOL DEHYDROGENASE-LIKE PROTEIN C16A3.02C"/>
    <property type="match status" value="1"/>
</dbReference>
<dbReference type="GO" id="GO:0008270">
    <property type="term" value="F:zinc ion binding"/>
    <property type="evidence" value="ECO:0007669"/>
    <property type="project" value="InterPro"/>
</dbReference>
<keyword evidence="2" id="KW-0560">Oxidoreductase</keyword>
<dbReference type="SMART" id="SM00829">
    <property type="entry name" value="PKS_ER"/>
    <property type="match status" value="1"/>
</dbReference>
<accession>A0A926KXF1</accession>
<dbReference type="InterPro" id="IPR011032">
    <property type="entry name" value="GroES-like_sf"/>
</dbReference>
<dbReference type="InterPro" id="IPR052733">
    <property type="entry name" value="Chloroplast_QOR"/>
</dbReference>
<protein>
    <recommendedName>
        <fullName evidence="2">Zinc-type alcohol dehydrogenase-like protein</fullName>
    </recommendedName>
</protein>
<feature type="domain" description="Enoyl reductase (ER)" evidence="3">
    <location>
        <begin position="5"/>
        <end position="339"/>
    </location>
</feature>
<sequence>MLNQKMMRAIGYYEPGEGVPPFQEVEVERPKASGRDLLVAVKAVSVNPSDWRSHKDKKPDDSSLTIAGRDVAGVVVEAGPDCNIFKVGDEVYYSGSIIRPGGFSEFHLVDERIVGKKPKSLDFAQAAALPLTTITAWEAYYERLGISKNPSDNEGKSILIIGAAGGVGSIATQLAKLAGLTVIATASRPESIKWTKEHGADHVIDHHRPLEPQLKELGLVGVPYIFVLNNPDQHLNEMKKVILPQGKICSILPFEQPAELGELFIKSVTFAWELMYTRSAFQTDDMIEQHRLLNEVSNLVDAGKVRTTMKELIKPINSGNLKEAFHKSLSGSTIGKIVLEGFE</sequence>
<dbReference type="InterPro" id="IPR014182">
    <property type="entry name" value="ADH_Zn_typ-1"/>
</dbReference>
<keyword evidence="5" id="KW-1185">Reference proteome</keyword>
<dbReference type="RefSeq" id="WP_029192403.1">
    <property type="nucleotide sequence ID" value="NZ_JACVVD010000012.1"/>
</dbReference>
<dbReference type="Gene3D" id="3.90.180.10">
    <property type="entry name" value="Medium-chain alcohol dehydrogenases, catalytic domain"/>
    <property type="match status" value="1"/>
</dbReference>
<evidence type="ECO:0000256" key="1">
    <source>
        <dbReference type="ARBA" id="ARBA00010371"/>
    </source>
</evidence>
<keyword evidence="2" id="KW-0479">Metal-binding</keyword>
<dbReference type="AlphaFoldDB" id="A0A926KXF1"/>
<evidence type="ECO:0000256" key="2">
    <source>
        <dbReference type="RuleBase" id="RU364000"/>
    </source>
</evidence>
<dbReference type="PANTHER" id="PTHR44013:SF1">
    <property type="entry name" value="ZINC-TYPE ALCOHOL DEHYDROGENASE-LIKE PROTEIN C16A3.02C"/>
    <property type="match status" value="1"/>
</dbReference>
<comment type="caution">
    <text evidence="4">The sequence shown here is derived from an EMBL/GenBank/DDBJ whole genome shotgun (WGS) entry which is preliminary data.</text>
</comment>
<evidence type="ECO:0000259" key="3">
    <source>
        <dbReference type="SMART" id="SM00829"/>
    </source>
</evidence>
<dbReference type="EMBL" id="JACVVD010000012">
    <property type="protein sequence ID" value="MBD0383735.1"/>
    <property type="molecule type" value="Genomic_DNA"/>
</dbReference>
<dbReference type="InterPro" id="IPR013154">
    <property type="entry name" value="ADH-like_N"/>
</dbReference>
<keyword evidence="2" id="KW-0862">Zinc</keyword>
<dbReference type="CDD" id="cd08252">
    <property type="entry name" value="AL_MDR"/>
    <property type="match status" value="1"/>
</dbReference>
<organism evidence="4 5">
    <name type="scientific">Paenibacillus sedimenti</name>
    <dbReference type="NCBI Taxonomy" id="2770274"/>
    <lineage>
        <taxon>Bacteria</taxon>
        <taxon>Bacillati</taxon>
        <taxon>Bacillota</taxon>
        <taxon>Bacilli</taxon>
        <taxon>Bacillales</taxon>
        <taxon>Paenibacillaceae</taxon>
        <taxon>Paenibacillus</taxon>
    </lineage>
</organism>
<dbReference type="NCBIfam" id="TIGR02817">
    <property type="entry name" value="adh_fam_1"/>
    <property type="match status" value="1"/>
</dbReference>
<dbReference type="Pfam" id="PF08240">
    <property type="entry name" value="ADH_N"/>
    <property type="match status" value="1"/>
</dbReference>
<dbReference type="SUPFAM" id="SSF51735">
    <property type="entry name" value="NAD(P)-binding Rossmann-fold domains"/>
    <property type="match status" value="1"/>
</dbReference>
<dbReference type="InterPro" id="IPR020843">
    <property type="entry name" value="ER"/>
</dbReference>
<proteinExistence type="inferred from homology"/>
<dbReference type="Pfam" id="PF00107">
    <property type="entry name" value="ADH_zinc_N"/>
    <property type="match status" value="1"/>
</dbReference>
<dbReference type="SUPFAM" id="SSF50129">
    <property type="entry name" value="GroES-like"/>
    <property type="match status" value="1"/>
</dbReference>
<comment type="similarity">
    <text evidence="1 2">Belongs to the zinc-containing alcohol dehydrogenase family. Quinone oxidoreductase subfamily.</text>
</comment>
<dbReference type="InterPro" id="IPR013149">
    <property type="entry name" value="ADH-like_C"/>
</dbReference>
<dbReference type="InterPro" id="IPR036291">
    <property type="entry name" value="NAD(P)-bd_dom_sf"/>
</dbReference>
<dbReference type="PROSITE" id="PS01162">
    <property type="entry name" value="QOR_ZETA_CRYSTAL"/>
    <property type="match status" value="1"/>
</dbReference>
<dbReference type="InterPro" id="IPR002364">
    <property type="entry name" value="Quin_OxRdtase/zeta-crystal_CS"/>
</dbReference>
<reference evidence="4" key="1">
    <citation type="submission" date="2020-09" db="EMBL/GenBank/DDBJ databases">
        <title>Draft Genome Sequence of Paenibacillus sp. WST5.</title>
        <authorList>
            <person name="Bao Z."/>
        </authorList>
    </citation>
    <scope>NUCLEOTIDE SEQUENCE</scope>
    <source>
        <strain evidence="4">WST5</strain>
    </source>
</reference>
<dbReference type="Proteomes" id="UP000650466">
    <property type="component" value="Unassembled WGS sequence"/>
</dbReference>
<evidence type="ECO:0000313" key="5">
    <source>
        <dbReference type="Proteomes" id="UP000650466"/>
    </source>
</evidence>
<evidence type="ECO:0000313" key="4">
    <source>
        <dbReference type="EMBL" id="MBD0383735.1"/>
    </source>
</evidence>
<gene>
    <name evidence="4" type="ORF">ICC18_27020</name>
</gene>
<name>A0A926KXF1_9BACL</name>
<dbReference type="Gene3D" id="3.40.50.720">
    <property type="entry name" value="NAD(P)-binding Rossmann-like Domain"/>
    <property type="match status" value="1"/>
</dbReference>